<dbReference type="InterPro" id="IPR002528">
    <property type="entry name" value="MATE_fam"/>
</dbReference>
<dbReference type="InterPro" id="IPR050222">
    <property type="entry name" value="MATE_MdtK"/>
</dbReference>
<comment type="caution">
    <text evidence="3">The sequence shown here is derived from an EMBL/GenBank/DDBJ whole genome shotgun (WGS) entry which is preliminary data.</text>
</comment>
<feature type="transmembrane region" description="Helical" evidence="2">
    <location>
        <begin position="221"/>
        <end position="242"/>
    </location>
</feature>
<sequence>MYPALFGALTNAVLDPILIFSLGMGLPGAAWATVAARLVTLGLALYPALRKHNAFVRPRLRLLWRDLQTVTHFANRAVLASVATPIGTAIVTREMSKYGPEAVAGMAVIGRMAPVAFSVIWALSGAIGPIIGQNFGAGHVDRVRRTYLDAIKFVAIYVLFITMILFAFRGPISDLFNAENLTRELIYLYCFPLALSSFFSGSVFVASASFNTLGRPSYSTWLNWGQHTLGTWPFVVAGGVLMGAHGVLIGQALGSVIFASIAIWLGWRLIKTPPQENMRHRSHGAIFGHGSLIAHTLQKHMGDK</sequence>
<proteinExistence type="predicted"/>
<dbReference type="PANTHER" id="PTHR43298">
    <property type="entry name" value="MULTIDRUG RESISTANCE PROTEIN NORM-RELATED"/>
    <property type="match status" value="1"/>
</dbReference>
<feature type="transmembrane region" description="Helical" evidence="2">
    <location>
        <begin position="70"/>
        <end position="92"/>
    </location>
</feature>
<keyword evidence="2" id="KW-0472">Membrane</keyword>
<evidence type="ECO:0000256" key="1">
    <source>
        <dbReference type="ARBA" id="ARBA00022448"/>
    </source>
</evidence>
<feature type="transmembrane region" description="Helical" evidence="2">
    <location>
        <begin position="28"/>
        <end position="49"/>
    </location>
</feature>
<feature type="transmembrane region" description="Helical" evidence="2">
    <location>
        <begin position="147"/>
        <end position="166"/>
    </location>
</feature>
<accession>A0A0L6D0A3</accession>
<dbReference type="Pfam" id="PF01554">
    <property type="entry name" value="MatE"/>
    <property type="match status" value="1"/>
</dbReference>
<keyword evidence="1" id="KW-0813">Transport</keyword>
<dbReference type="GO" id="GO:0015297">
    <property type="term" value="F:antiporter activity"/>
    <property type="evidence" value="ECO:0007669"/>
    <property type="project" value="InterPro"/>
</dbReference>
<dbReference type="Proteomes" id="UP000037046">
    <property type="component" value="Unassembled WGS sequence"/>
</dbReference>
<dbReference type="PANTHER" id="PTHR43298:SF2">
    <property type="entry name" value="FMN_FAD EXPORTER YEEO-RELATED"/>
    <property type="match status" value="1"/>
</dbReference>
<dbReference type="PATRIC" id="fig|74031.6.peg.193"/>
<feature type="transmembrane region" description="Helical" evidence="2">
    <location>
        <begin position="248"/>
        <end position="270"/>
    </location>
</feature>
<keyword evidence="2" id="KW-1133">Transmembrane helix</keyword>
<dbReference type="AlphaFoldDB" id="A0A0L6D0A3"/>
<gene>
    <name evidence="3" type="ORF">ROTO_01900</name>
</gene>
<protein>
    <submittedName>
        <fullName evidence="3">Multidrug efflux pump VmrA</fullName>
    </submittedName>
</protein>
<evidence type="ECO:0000256" key="2">
    <source>
        <dbReference type="SAM" id="Phobius"/>
    </source>
</evidence>
<keyword evidence="2" id="KW-0812">Transmembrane</keyword>
<organism evidence="3 4">
    <name type="scientific">Roseovarius tolerans</name>
    <dbReference type="NCBI Taxonomy" id="74031"/>
    <lineage>
        <taxon>Bacteria</taxon>
        <taxon>Pseudomonadati</taxon>
        <taxon>Pseudomonadota</taxon>
        <taxon>Alphaproteobacteria</taxon>
        <taxon>Rhodobacterales</taxon>
        <taxon>Roseobacteraceae</taxon>
        <taxon>Roseovarius</taxon>
    </lineage>
</organism>
<evidence type="ECO:0000313" key="4">
    <source>
        <dbReference type="Proteomes" id="UP000037046"/>
    </source>
</evidence>
<keyword evidence="4" id="KW-1185">Reference proteome</keyword>
<dbReference type="GO" id="GO:0042910">
    <property type="term" value="F:xenobiotic transmembrane transporter activity"/>
    <property type="evidence" value="ECO:0007669"/>
    <property type="project" value="InterPro"/>
</dbReference>
<feature type="transmembrane region" description="Helical" evidence="2">
    <location>
        <begin position="186"/>
        <end position="209"/>
    </location>
</feature>
<dbReference type="RefSeq" id="WP_235575649.1">
    <property type="nucleotide sequence ID" value="NZ_CP118494.1"/>
</dbReference>
<reference evidence="4" key="1">
    <citation type="submission" date="2015-07" db="EMBL/GenBank/DDBJ databases">
        <title>Draft Genome Sequence of Roseovarius tolerans EL-164, a producer of N-Acylated Alanine Methyl Esters (NAMEs).</title>
        <authorList>
            <person name="Voget S."/>
            <person name="Bruns H."/>
            <person name="Wagner-Doebler I."/>
            <person name="Schulz S."/>
            <person name="Daniel R."/>
        </authorList>
    </citation>
    <scope>NUCLEOTIDE SEQUENCE [LARGE SCALE GENOMIC DNA]</scope>
    <source>
        <strain evidence="4">EL-164</strain>
    </source>
</reference>
<feature type="transmembrane region" description="Helical" evidence="2">
    <location>
        <begin position="112"/>
        <end position="135"/>
    </location>
</feature>
<evidence type="ECO:0000313" key="3">
    <source>
        <dbReference type="EMBL" id="KNX43400.1"/>
    </source>
</evidence>
<name>A0A0L6D0A3_9RHOB</name>
<dbReference type="GO" id="GO:0005886">
    <property type="term" value="C:plasma membrane"/>
    <property type="evidence" value="ECO:0007669"/>
    <property type="project" value="TreeGrafter"/>
</dbReference>
<dbReference type="EMBL" id="LGVV01000001">
    <property type="protein sequence ID" value="KNX43400.1"/>
    <property type="molecule type" value="Genomic_DNA"/>
</dbReference>